<dbReference type="Pfam" id="PF13439">
    <property type="entry name" value="Glyco_transf_4"/>
    <property type="match status" value="1"/>
</dbReference>
<protein>
    <recommendedName>
        <fullName evidence="1">D-inositol 3-phosphate glycosyltransferase</fullName>
    </recommendedName>
</protein>
<dbReference type="EMBL" id="JAGIOA010000001">
    <property type="protein sequence ID" value="MBP2378283.1"/>
    <property type="molecule type" value="Genomic_DNA"/>
</dbReference>
<dbReference type="SUPFAM" id="SSF53756">
    <property type="entry name" value="UDP-Glycosyltransferase/glycogen phosphorylase"/>
    <property type="match status" value="1"/>
</dbReference>
<accession>A0ABS4WPZ8</accession>
<dbReference type="PANTHER" id="PTHR45947:SF3">
    <property type="entry name" value="SULFOQUINOVOSYL TRANSFERASE SQD2"/>
    <property type="match status" value="1"/>
</dbReference>
<dbReference type="Gene3D" id="3.40.50.2000">
    <property type="entry name" value="Glycogen Phosphorylase B"/>
    <property type="match status" value="2"/>
</dbReference>
<keyword evidence="2" id="KW-0328">Glycosyltransferase</keyword>
<name>A0ABS4WPZ8_9MICO</name>
<proteinExistence type="predicted"/>
<feature type="domain" description="Glycosyltransferase subfamily 4-like N-terminal" evidence="4">
    <location>
        <begin position="27"/>
        <end position="172"/>
    </location>
</feature>
<dbReference type="RefSeq" id="WP_210097530.1">
    <property type="nucleotide sequence ID" value="NZ_BAAAIO010000001.1"/>
</dbReference>
<sequence>MQIVVVTTWFPTDRNPGAGSFIARDVAALSQDHDVRVVHLVPPELDDGSRERRIGSVRVRSVPVDVRTPRGLVSSMRGLPALLAGSDVVHTMAAPGLLPFVVRKPSQPWVHTEHWSGIANLRASPKGRAVGPLIRRTFNAPGRVVAVSDYLADAIRSYRTAPVDVVGNIVDLPDAVSTDSAPFFRGDRLKVLGVGTVNSNKGWRFAVEAIRELQASGVPAELVWLGGGPEYDELAAADPEHVRAPGHVPAGAVASAMAEADVFVLPTVSETFSLVTVEALTAGLPVVATGVGAHGAFLTPDSGRLVPREPRAIAEALRTASALDRTGVRARGLELAERFDESSFRRRYSTIYEEVVR</sequence>
<evidence type="ECO:0000256" key="1">
    <source>
        <dbReference type="ARBA" id="ARBA00021292"/>
    </source>
</evidence>
<keyword evidence="6" id="KW-1185">Reference proteome</keyword>
<dbReference type="Proteomes" id="UP000703720">
    <property type="component" value="Unassembled WGS sequence"/>
</dbReference>
<reference evidence="5 6" key="1">
    <citation type="submission" date="2021-03" db="EMBL/GenBank/DDBJ databases">
        <title>Sequencing the genomes of 1000 actinobacteria strains.</title>
        <authorList>
            <person name="Klenk H.-P."/>
        </authorList>
    </citation>
    <scope>NUCLEOTIDE SEQUENCE [LARGE SCALE GENOMIC DNA]</scope>
    <source>
        <strain evidence="5 6">DSM 13468</strain>
    </source>
</reference>
<evidence type="ECO:0000256" key="3">
    <source>
        <dbReference type="ARBA" id="ARBA00022679"/>
    </source>
</evidence>
<dbReference type="InterPro" id="IPR028098">
    <property type="entry name" value="Glyco_trans_4-like_N"/>
</dbReference>
<keyword evidence="3" id="KW-0808">Transferase</keyword>
<dbReference type="Pfam" id="PF13692">
    <property type="entry name" value="Glyco_trans_1_4"/>
    <property type="match status" value="1"/>
</dbReference>
<organism evidence="5 6">
    <name type="scientific">Microbacterium phyllosphaerae</name>
    <dbReference type="NCBI Taxonomy" id="124798"/>
    <lineage>
        <taxon>Bacteria</taxon>
        <taxon>Bacillati</taxon>
        <taxon>Actinomycetota</taxon>
        <taxon>Actinomycetes</taxon>
        <taxon>Micrococcales</taxon>
        <taxon>Microbacteriaceae</taxon>
        <taxon>Microbacterium</taxon>
    </lineage>
</organism>
<gene>
    <name evidence="5" type="ORF">JOF42_001778</name>
</gene>
<evidence type="ECO:0000313" key="6">
    <source>
        <dbReference type="Proteomes" id="UP000703720"/>
    </source>
</evidence>
<dbReference type="PANTHER" id="PTHR45947">
    <property type="entry name" value="SULFOQUINOVOSYL TRANSFERASE SQD2"/>
    <property type="match status" value="1"/>
</dbReference>
<comment type="caution">
    <text evidence="5">The sequence shown here is derived from an EMBL/GenBank/DDBJ whole genome shotgun (WGS) entry which is preliminary data.</text>
</comment>
<dbReference type="InterPro" id="IPR050194">
    <property type="entry name" value="Glycosyltransferase_grp1"/>
</dbReference>
<evidence type="ECO:0000313" key="5">
    <source>
        <dbReference type="EMBL" id="MBP2378283.1"/>
    </source>
</evidence>
<evidence type="ECO:0000259" key="4">
    <source>
        <dbReference type="Pfam" id="PF13439"/>
    </source>
</evidence>
<evidence type="ECO:0000256" key="2">
    <source>
        <dbReference type="ARBA" id="ARBA00022676"/>
    </source>
</evidence>